<comment type="caution">
    <text evidence="1">The sequence shown here is derived from an EMBL/GenBank/DDBJ whole genome shotgun (WGS) entry which is preliminary data.</text>
</comment>
<name>A0ABV8JDZ9_9BACL</name>
<dbReference type="EMBL" id="JBHSAP010000009">
    <property type="protein sequence ID" value="MFC4077158.1"/>
    <property type="molecule type" value="Genomic_DNA"/>
</dbReference>
<protein>
    <submittedName>
        <fullName evidence="1">Uncharacterized protein</fullName>
    </submittedName>
</protein>
<organism evidence="1 2">
    <name type="scientific">Salinithrix halophila</name>
    <dbReference type="NCBI Taxonomy" id="1485204"/>
    <lineage>
        <taxon>Bacteria</taxon>
        <taxon>Bacillati</taxon>
        <taxon>Bacillota</taxon>
        <taxon>Bacilli</taxon>
        <taxon>Bacillales</taxon>
        <taxon>Thermoactinomycetaceae</taxon>
        <taxon>Salinithrix</taxon>
    </lineage>
</organism>
<dbReference type="RefSeq" id="WP_380704730.1">
    <property type="nucleotide sequence ID" value="NZ_JBHSAP010000009.1"/>
</dbReference>
<reference evidence="2" key="1">
    <citation type="journal article" date="2019" name="Int. J. Syst. Evol. Microbiol.">
        <title>The Global Catalogue of Microorganisms (GCM) 10K type strain sequencing project: providing services to taxonomists for standard genome sequencing and annotation.</title>
        <authorList>
            <consortium name="The Broad Institute Genomics Platform"/>
            <consortium name="The Broad Institute Genome Sequencing Center for Infectious Disease"/>
            <person name="Wu L."/>
            <person name="Ma J."/>
        </authorList>
    </citation>
    <scope>NUCLEOTIDE SEQUENCE [LARGE SCALE GENOMIC DNA]</scope>
    <source>
        <strain evidence="2">IBRC-M 10813</strain>
    </source>
</reference>
<accession>A0ABV8JDZ9</accession>
<dbReference type="Proteomes" id="UP001595843">
    <property type="component" value="Unassembled WGS sequence"/>
</dbReference>
<keyword evidence="2" id="KW-1185">Reference proteome</keyword>
<evidence type="ECO:0000313" key="1">
    <source>
        <dbReference type="EMBL" id="MFC4077158.1"/>
    </source>
</evidence>
<evidence type="ECO:0000313" key="2">
    <source>
        <dbReference type="Proteomes" id="UP001595843"/>
    </source>
</evidence>
<gene>
    <name evidence="1" type="ORF">ACFOUO_10060</name>
</gene>
<proteinExistence type="predicted"/>
<sequence>MAAKRLEPLDTPLGGRCQQALRLKPAHLRGVEELFQQSQPAREAAFLMK</sequence>